<dbReference type="Proteomes" id="UP000260457">
    <property type="component" value="Chromosome"/>
</dbReference>
<sequence length="166" mass="18866">MKKIPLTLLIIGISITFVLSFAMPELAGKVKNDISSMKILYSYSVTKSFLEQTEETIEIASVPLGKVKTQDVNIRTDVQLEETPLNIQGVVKGNLNKPEEYKHKVTLTGPEKGFTYRKYYLTKNYDKGTYTVIRTNKITGKEKEYAGTYYEPSAQDPIIAWSRDKK</sequence>
<protein>
    <submittedName>
        <fullName evidence="2">Uncharacterized protein</fullName>
    </submittedName>
</protein>
<keyword evidence="4" id="KW-1185">Reference proteome</keyword>
<evidence type="ECO:0000313" key="3">
    <source>
        <dbReference type="Proteomes" id="UP000220106"/>
    </source>
</evidence>
<proteinExistence type="predicted"/>
<gene>
    <name evidence="2" type="ORF">CN689_12720</name>
    <name evidence="1" type="ORF">DTO10_08150</name>
</gene>
<name>A0AAX0S4A4_9BACI</name>
<dbReference type="Proteomes" id="UP000220106">
    <property type="component" value="Unassembled WGS sequence"/>
</dbReference>
<organism evidence="2 3">
    <name type="scientific">Peribacillus butanolivorans</name>
    <dbReference type="NCBI Taxonomy" id="421767"/>
    <lineage>
        <taxon>Bacteria</taxon>
        <taxon>Bacillati</taxon>
        <taxon>Bacillota</taxon>
        <taxon>Bacilli</taxon>
        <taxon>Bacillales</taxon>
        <taxon>Bacillaceae</taxon>
        <taxon>Peribacillus</taxon>
    </lineage>
</organism>
<dbReference type="RefSeq" id="WP_098176149.1">
    <property type="nucleotide sequence ID" value="NZ_CP030926.1"/>
</dbReference>
<dbReference type="EMBL" id="NUEQ01000021">
    <property type="protein sequence ID" value="PEJ32945.1"/>
    <property type="molecule type" value="Genomic_DNA"/>
</dbReference>
<evidence type="ECO:0000313" key="2">
    <source>
        <dbReference type="EMBL" id="PEJ32945.1"/>
    </source>
</evidence>
<accession>A0AAX0S4A4</accession>
<dbReference type="EMBL" id="CP030926">
    <property type="protein sequence ID" value="AXN38405.1"/>
    <property type="molecule type" value="Genomic_DNA"/>
</dbReference>
<reference evidence="2 3" key="1">
    <citation type="submission" date="2017-09" db="EMBL/GenBank/DDBJ databases">
        <title>Large-scale bioinformatics analysis of Bacillus genomes uncovers conserved roles of natural products in bacterial physiology.</title>
        <authorList>
            <consortium name="Agbiome Team Llc"/>
            <person name="Bleich R.M."/>
            <person name="Kirk G.J."/>
            <person name="Santa Maria K.C."/>
            <person name="Allen S.E."/>
            <person name="Farag S."/>
            <person name="Shank E.A."/>
            <person name="Bowers A."/>
        </authorList>
    </citation>
    <scope>NUCLEOTIDE SEQUENCE [LARGE SCALE GENOMIC DNA]</scope>
    <source>
        <strain evidence="2 3">AFS003229</strain>
    </source>
</reference>
<evidence type="ECO:0000313" key="1">
    <source>
        <dbReference type="EMBL" id="AXN38405.1"/>
    </source>
</evidence>
<dbReference type="GeneID" id="95398202"/>
<evidence type="ECO:0000313" key="4">
    <source>
        <dbReference type="Proteomes" id="UP000260457"/>
    </source>
</evidence>
<reference evidence="1 4" key="2">
    <citation type="submission" date="2018-07" db="EMBL/GenBank/DDBJ databases">
        <title>The molecular basis for the intramolecular migration of carboxyl group in the catabolism of para-hydroxybenzoate via gentisate.</title>
        <authorList>
            <person name="Zhao H."/>
            <person name="Xu Y."/>
            <person name="Lin S."/>
            <person name="Spain J.C."/>
            <person name="Zhou N.-Y."/>
        </authorList>
    </citation>
    <scope>NUCLEOTIDE SEQUENCE [LARGE SCALE GENOMIC DNA]</scope>
    <source>
        <strain evidence="1 4">PHB-7a</strain>
    </source>
</reference>
<dbReference type="KEGG" id="pbut:DTO10_08150"/>
<dbReference type="AlphaFoldDB" id="A0AAX0S4A4"/>